<accession>A0A1T4X674</accession>
<keyword evidence="2" id="KW-1185">Reference proteome</keyword>
<sequence>MFWQIWPSRTEERGTSMPRIGVKYQMAQSKDFVAIGLEGTSLEALTCLALFLKPDSTSPCFALVLTLR</sequence>
<evidence type="ECO:0000313" key="2">
    <source>
        <dbReference type="Proteomes" id="UP000190774"/>
    </source>
</evidence>
<gene>
    <name evidence="1" type="ORF">SAMN02745166_01103</name>
</gene>
<proteinExistence type="predicted"/>
<dbReference type="EMBL" id="FUYE01000003">
    <property type="protein sequence ID" value="SKA85133.1"/>
    <property type="molecule type" value="Genomic_DNA"/>
</dbReference>
<organism evidence="1 2">
    <name type="scientific">Prosthecobacter debontii</name>
    <dbReference type="NCBI Taxonomy" id="48467"/>
    <lineage>
        <taxon>Bacteria</taxon>
        <taxon>Pseudomonadati</taxon>
        <taxon>Verrucomicrobiota</taxon>
        <taxon>Verrucomicrobiia</taxon>
        <taxon>Verrucomicrobiales</taxon>
        <taxon>Verrucomicrobiaceae</taxon>
        <taxon>Prosthecobacter</taxon>
    </lineage>
</organism>
<name>A0A1T4X674_9BACT</name>
<dbReference type="Proteomes" id="UP000190774">
    <property type="component" value="Unassembled WGS sequence"/>
</dbReference>
<reference evidence="2" key="1">
    <citation type="submission" date="2017-02" db="EMBL/GenBank/DDBJ databases">
        <authorList>
            <person name="Varghese N."/>
            <person name="Submissions S."/>
        </authorList>
    </citation>
    <scope>NUCLEOTIDE SEQUENCE [LARGE SCALE GENOMIC DNA]</scope>
    <source>
        <strain evidence="2">ATCC 700200</strain>
    </source>
</reference>
<protein>
    <submittedName>
        <fullName evidence="1">Uncharacterized protein</fullName>
    </submittedName>
</protein>
<evidence type="ECO:0000313" key="1">
    <source>
        <dbReference type="EMBL" id="SKA85133.1"/>
    </source>
</evidence>
<dbReference type="AlphaFoldDB" id="A0A1T4X674"/>